<feature type="domain" description="TsaA-like" evidence="3">
    <location>
        <begin position="13"/>
        <end position="162"/>
    </location>
</feature>
<dbReference type="InterPro" id="IPR036414">
    <property type="entry name" value="YaeB_N_sf"/>
</dbReference>
<reference evidence="4 5" key="1">
    <citation type="submission" date="2024-09" db="EMBL/GenBank/DDBJ databases">
        <authorList>
            <person name="Sun Q."/>
            <person name="Mori K."/>
        </authorList>
    </citation>
    <scope>NUCLEOTIDE SEQUENCE [LARGE SCALE GENOMIC DNA]</scope>
    <source>
        <strain evidence="4 5">CCM 8545</strain>
    </source>
</reference>
<dbReference type="InterPro" id="IPR036413">
    <property type="entry name" value="YaeB-like_sf"/>
</dbReference>
<dbReference type="Pfam" id="PF18389">
    <property type="entry name" value="TrmO_C"/>
    <property type="match status" value="1"/>
</dbReference>
<evidence type="ECO:0000256" key="2">
    <source>
        <dbReference type="ARBA" id="ARBA00033753"/>
    </source>
</evidence>
<accession>A0ABN0R2M4</accession>
<dbReference type="PANTHER" id="PTHR12818">
    <property type="entry name" value="TRNA (ADENINE(37)-N6)-METHYLTRANSFERASE"/>
    <property type="match status" value="1"/>
</dbReference>
<dbReference type="RefSeq" id="WP_385875253.1">
    <property type="nucleotide sequence ID" value="NZ_JBHLXE010000002.1"/>
</dbReference>
<sequence>MNQSTPIESSYQVVPIGKVISPFKQKFTVPRQPRLLSLAKGYIELFKPFDDLHALSSLADFSHIWVLFWFHLNPENKSASFEQYKWQPMVRPPRLGGKEKVGVFASRSPFRPNPIGMSVYKLDGIEKNSKGIKIHINGIDVVDGTPVIDIKPYIPFSDSVTDAKGGFAQDIPVMPFNVIFSDKALAELYHLAKNQGHSESYAKEVEQFILQVLSQDARPSYHQNKMNVDMSKKQYGVDLLEYNIKWLLDENQVIITDVSLTKNR</sequence>
<dbReference type="SUPFAM" id="SSF118196">
    <property type="entry name" value="YaeB-like"/>
    <property type="match status" value="1"/>
</dbReference>
<dbReference type="InterPro" id="IPR041369">
    <property type="entry name" value="TrmO_C"/>
</dbReference>
<protein>
    <submittedName>
        <fullName evidence="4">tRNA (N6-threonylcarbamoyladenosine(37)-N6)-methyltransferase TrmO</fullName>
    </submittedName>
</protein>
<dbReference type="CDD" id="cd09281">
    <property type="entry name" value="UPF0066"/>
    <property type="match status" value="1"/>
</dbReference>
<comment type="caution">
    <text evidence="4">The sequence shown here is derived from an EMBL/GenBank/DDBJ whole genome shotgun (WGS) entry which is preliminary data.</text>
</comment>
<dbReference type="EMBL" id="JBHLXE010000002">
    <property type="protein sequence ID" value="MFC0178513.1"/>
    <property type="molecule type" value="Genomic_DNA"/>
</dbReference>
<dbReference type="Proteomes" id="UP001589758">
    <property type="component" value="Unassembled WGS sequence"/>
</dbReference>
<keyword evidence="5" id="KW-1185">Reference proteome</keyword>
<name>A0ABN0R2M4_9GAMM</name>
<dbReference type="PROSITE" id="PS01318">
    <property type="entry name" value="TSAA_1"/>
    <property type="match status" value="1"/>
</dbReference>
<proteinExistence type="inferred from homology"/>
<evidence type="ECO:0000256" key="1">
    <source>
        <dbReference type="ARBA" id="ARBA00022691"/>
    </source>
</evidence>
<dbReference type="Gene3D" id="2.40.30.70">
    <property type="entry name" value="YaeB-like"/>
    <property type="match status" value="1"/>
</dbReference>
<dbReference type="PANTHER" id="PTHR12818:SF0">
    <property type="entry name" value="TRNA (ADENINE(37)-N6)-METHYLTRANSFERASE"/>
    <property type="match status" value="1"/>
</dbReference>
<organism evidence="4 5">
    <name type="scientific">Thorsellia kenyensis</name>
    <dbReference type="NCBI Taxonomy" id="1549888"/>
    <lineage>
        <taxon>Bacteria</taxon>
        <taxon>Pseudomonadati</taxon>
        <taxon>Pseudomonadota</taxon>
        <taxon>Gammaproteobacteria</taxon>
        <taxon>Enterobacterales</taxon>
        <taxon>Thorselliaceae</taxon>
        <taxon>Thorsellia</taxon>
    </lineage>
</organism>
<keyword evidence="1" id="KW-0949">S-adenosyl-L-methionine</keyword>
<dbReference type="PROSITE" id="PS51668">
    <property type="entry name" value="TSAA_2"/>
    <property type="match status" value="1"/>
</dbReference>
<dbReference type="Pfam" id="PF01980">
    <property type="entry name" value="TrmO_N"/>
    <property type="match status" value="1"/>
</dbReference>
<evidence type="ECO:0000313" key="5">
    <source>
        <dbReference type="Proteomes" id="UP001589758"/>
    </source>
</evidence>
<dbReference type="InterPro" id="IPR023370">
    <property type="entry name" value="TrmO-like_N"/>
</dbReference>
<dbReference type="InterPro" id="IPR040372">
    <property type="entry name" value="YaeB-like"/>
</dbReference>
<gene>
    <name evidence="4" type="primary">tsaA</name>
    <name evidence="4" type="ORF">ACFFIT_00065</name>
</gene>
<evidence type="ECO:0000259" key="3">
    <source>
        <dbReference type="PROSITE" id="PS51668"/>
    </source>
</evidence>
<dbReference type="NCBIfam" id="TIGR00104">
    <property type="entry name" value="tRNA_TsaA"/>
    <property type="match status" value="1"/>
</dbReference>
<dbReference type="Gene3D" id="3.30.2310.10">
    <property type="entry name" value="YaeB-like"/>
    <property type="match status" value="1"/>
</dbReference>
<comment type="similarity">
    <text evidence="2">Belongs to the tRNA methyltransferase O family.</text>
</comment>
<evidence type="ECO:0000313" key="4">
    <source>
        <dbReference type="EMBL" id="MFC0178513.1"/>
    </source>
</evidence>
<dbReference type="InterPro" id="IPR023368">
    <property type="entry name" value="UPF0066_cons_site"/>
</dbReference>